<name>A0ABT6AWW7_9BURK</name>
<dbReference type="EMBL" id="JARJLM010000484">
    <property type="protein sequence ID" value="MDF3837124.1"/>
    <property type="molecule type" value="Genomic_DNA"/>
</dbReference>
<evidence type="ECO:0000313" key="1">
    <source>
        <dbReference type="EMBL" id="MDF3837124.1"/>
    </source>
</evidence>
<keyword evidence="2" id="KW-1185">Reference proteome</keyword>
<sequence>MNIEDAAYRVAHDYPGGVPALAARMGVRSAAVLQNKLNPSQIQNHLTLREAFDITAMTGDPRIVDTFASVIGRITVKLPQIGDLSDQALLDQAGKMISGMGSAFSEFTKRYEDGEICLNDLIVLTAMGHDLIQCVMEWIKRIEAIHVASAVRRGDTEATADSKSIRRVV</sequence>
<dbReference type="RefSeq" id="WP_276267414.1">
    <property type="nucleotide sequence ID" value="NZ_JARJLM010000484.1"/>
</dbReference>
<dbReference type="Pfam" id="PF06892">
    <property type="entry name" value="Phage_CP76"/>
    <property type="match status" value="1"/>
</dbReference>
<dbReference type="InterPro" id="IPR009679">
    <property type="entry name" value="Phage_186_CII-like"/>
</dbReference>
<accession>A0ABT6AWW7</accession>
<comment type="caution">
    <text evidence="1">The sequence shown here is derived from an EMBL/GenBank/DDBJ whole genome shotgun (WGS) entry which is preliminary data.</text>
</comment>
<proteinExistence type="predicted"/>
<reference evidence="1 2" key="1">
    <citation type="submission" date="2023-03" db="EMBL/GenBank/DDBJ databases">
        <title>Draft assemblies of triclosan tolerant bacteria isolated from returned activated sludge.</title>
        <authorList>
            <person name="Van Hamelsveld S."/>
        </authorList>
    </citation>
    <scope>NUCLEOTIDE SEQUENCE [LARGE SCALE GENOMIC DNA]</scope>
    <source>
        <strain evidence="1 2">GW210010_S58</strain>
    </source>
</reference>
<protein>
    <submittedName>
        <fullName evidence="1">Phage regulatory CII family protein</fullName>
    </submittedName>
</protein>
<dbReference type="Proteomes" id="UP001216674">
    <property type="component" value="Unassembled WGS sequence"/>
</dbReference>
<gene>
    <name evidence="1" type="ORF">P3W85_29835</name>
</gene>
<evidence type="ECO:0000313" key="2">
    <source>
        <dbReference type="Proteomes" id="UP001216674"/>
    </source>
</evidence>
<organism evidence="1 2">
    <name type="scientific">Cupriavidus basilensis</name>
    <dbReference type="NCBI Taxonomy" id="68895"/>
    <lineage>
        <taxon>Bacteria</taxon>
        <taxon>Pseudomonadati</taxon>
        <taxon>Pseudomonadota</taxon>
        <taxon>Betaproteobacteria</taxon>
        <taxon>Burkholderiales</taxon>
        <taxon>Burkholderiaceae</taxon>
        <taxon>Cupriavidus</taxon>
    </lineage>
</organism>